<evidence type="ECO:0000259" key="2">
    <source>
        <dbReference type="Pfam" id="PF13400"/>
    </source>
</evidence>
<evidence type="ECO:0000256" key="1">
    <source>
        <dbReference type="SAM" id="SignalP"/>
    </source>
</evidence>
<accession>A0A9X1SRL9</accession>
<protein>
    <submittedName>
        <fullName evidence="3">Pilus assembly protein TadG-related protein</fullName>
    </submittedName>
</protein>
<name>A0A9X1SRL9_9ACTN</name>
<keyword evidence="4" id="KW-1185">Reference proteome</keyword>
<comment type="caution">
    <text evidence="3">The sequence shown here is derived from an EMBL/GenBank/DDBJ whole genome shotgun (WGS) entry which is preliminary data.</text>
</comment>
<proteinExistence type="predicted"/>
<keyword evidence="1" id="KW-0732">Signal</keyword>
<organism evidence="3 4">
    <name type="scientific">Kineosporia babensis</name>
    <dbReference type="NCBI Taxonomy" id="499548"/>
    <lineage>
        <taxon>Bacteria</taxon>
        <taxon>Bacillati</taxon>
        <taxon>Actinomycetota</taxon>
        <taxon>Actinomycetes</taxon>
        <taxon>Kineosporiales</taxon>
        <taxon>Kineosporiaceae</taxon>
        <taxon>Kineosporia</taxon>
    </lineage>
</organism>
<dbReference type="EMBL" id="JAJOMB010000001">
    <property type="protein sequence ID" value="MCD5309744.1"/>
    <property type="molecule type" value="Genomic_DNA"/>
</dbReference>
<feature type="chain" id="PRO_5040956489" evidence="1">
    <location>
        <begin position="18"/>
        <end position="213"/>
    </location>
</feature>
<evidence type="ECO:0000313" key="4">
    <source>
        <dbReference type="Proteomes" id="UP001138997"/>
    </source>
</evidence>
<feature type="signal peptide" evidence="1">
    <location>
        <begin position="1"/>
        <end position="17"/>
    </location>
</feature>
<sequence length="213" mass="22258">MAALLFLGLLFAQVGSASEQKTQTQTAADSAAVAATHQMRDAAILQSAGEIPWRLNLLFAPLGGFEADLTGAACAAAQRNWGDNPHSAGLGCGDVYLAGTGDGVQVGVLAPPGQVIDGPADVQGSRAQAAATTRIVFEQCPDLGQLNRTALAHWLIDTTMARFGTDSDCFTFADAMHLEVLEILPFPEVSIVLGPPDEVLDAVRESMRIEIIG</sequence>
<dbReference type="AlphaFoldDB" id="A0A9X1SRL9"/>
<evidence type="ECO:0000313" key="3">
    <source>
        <dbReference type="EMBL" id="MCD5309744.1"/>
    </source>
</evidence>
<gene>
    <name evidence="3" type="ORF">LR394_02465</name>
</gene>
<feature type="domain" description="Putative Flp pilus-assembly TadG-like N-terminal" evidence="2">
    <location>
        <begin position="2"/>
        <end position="35"/>
    </location>
</feature>
<dbReference type="Proteomes" id="UP001138997">
    <property type="component" value="Unassembled WGS sequence"/>
</dbReference>
<dbReference type="Pfam" id="PF13400">
    <property type="entry name" value="Tad"/>
    <property type="match status" value="1"/>
</dbReference>
<reference evidence="3" key="1">
    <citation type="submission" date="2021-11" db="EMBL/GenBank/DDBJ databases">
        <title>Streptomyces corallinus and Kineosporia corallina sp. nov., two new coral-derived marine actinobacteria.</title>
        <authorList>
            <person name="Buangrab K."/>
            <person name="Sutthacheep M."/>
            <person name="Yeemin T."/>
            <person name="Harunari E."/>
            <person name="Igarashi Y."/>
            <person name="Sripreechasak P."/>
            <person name="Kanchanasin P."/>
            <person name="Tanasupawat S."/>
            <person name="Phongsopitanun W."/>
        </authorList>
    </citation>
    <scope>NUCLEOTIDE SEQUENCE</scope>
    <source>
        <strain evidence="3">JCM 31032</strain>
    </source>
</reference>
<dbReference type="InterPro" id="IPR028087">
    <property type="entry name" value="Tad_N"/>
</dbReference>